<dbReference type="InterPro" id="IPR036097">
    <property type="entry name" value="HisK_dim/P_sf"/>
</dbReference>
<dbReference type="GO" id="GO:0000155">
    <property type="term" value="F:phosphorelay sensor kinase activity"/>
    <property type="evidence" value="ECO:0007669"/>
    <property type="project" value="InterPro"/>
</dbReference>
<dbReference type="SMART" id="SM00448">
    <property type="entry name" value="REC"/>
    <property type="match status" value="1"/>
</dbReference>
<dbReference type="InterPro" id="IPR001789">
    <property type="entry name" value="Sig_transdc_resp-reg_receiver"/>
</dbReference>
<sequence length="725" mass="82283">MPRITSSWWDDDFTSQLEDLKFSHIISSALSGLLVLSFDFLLPSQVFTAIFKAVTLFLLIICSTILINRNNNSRTIFLVISTTEFCSFLMWYFSRTTLDEHRAIFIIGATFNLLLLQIPCVKSRFFCCILIAKHIYQWYIFDILKTTESYTSNLSPYIVVSSCLIIQFMNISTTFKSGLLTFSLHRKAEETERCLNFLCQSFCDGFLVLSDDLKIEYLNSNILALFECEENQLLNNISCQTYWDGKKLNHLTNSSFIIDDIKAAFALPINGEALIGISKLRSNLLEWKIKKMHWKSKPSLVIFSRNVNHLIELESLSSECRAKTDLLNFVSHELRAPANSIILFQEQIIEEEGSRLKTTTVDKLQTINVLSHLLLSFVNDLLDHSRIMAGAFNLNKSNFDIRDVIKDSCKLFEIQAKLKHIDLRIRLDPTLPHSIYSDPMRIGQILVNLIGNSLKFTTTGSIEVCVFTSHFNRIEFSVTDTGAGILQSRLASLFTAFSTSNSGNYNPQGVGLGLYISGILAKALNGTSIQVESHEGKGSKFTFYLDLNEKLEFALTESDMGLVDEGLTSPIVMKARRESCHRNFSKDKVLIVDDNDFNRIILGAILDKNQIGYIEADSGTKALHIVQKQNNKGRYIKLIIMDCHMPVIDGWEATKKIHEMHKTQLIRHMPAVIGYTASSSEEEIKKCFEYGMVTYLLKPARPELLMELINQYLGFDEESSNAIAK</sequence>
<dbReference type="InterPro" id="IPR036890">
    <property type="entry name" value="HATPase_C_sf"/>
</dbReference>
<keyword evidence="3 6" id="KW-0597">Phosphoprotein</keyword>
<dbReference type="SUPFAM" id="SSF52172">
    <property type="entry name" value="CheY-like"/>
    <property type="match status" value="1"/>
</dbReference>
<dbReference type="InterPro" id="IPR003661">
    <property type="entry name" value="HisK_dim/P_dom"/>
</dbReference>
<dbReference type="AlphaFoldDB" id="A0AAU9K4X9"/>
<feature type="transmembrane region" description="Helical" evidence="7">
    <location>
        <begin position="103"/>
        <end position="119"/>
    </location>
</feature>
<dbReference type="InterPro" id="IPR004358">
    <property type="entry name" value="Sig_transdc_His_kin-like_C"/>
</dbReference>
<evidence type="ECO:0000259" key="9">
    <source>
        <dbReference type="PROSITE" id="PS50110"/>
    </source>
</evidence>
<dbReference type="SMART" id="SM00387">
    <property type="entry name" value="HATPase_c"/>
    <property type="match status" value="1"/>
</dbReference>
<dbReference type="InterPro" id="IPR005467">
    <property type="entry name" value="His_kinase_dom"/>
</dbReference>
<evidence type="ECO:0000259" key="8">
    <source>
        <dbReference type="PROSITE" id="PS50109"/>
    </source>
</evidence>
<evidence type="ECO:0000256" key="3">
    <source>
        <dbReference type="ARBA" id="ARBA00022553"/>
    </source>
</evidence>
<dbReference type="Proteomes" id="UP001162131">
    <property type="component" value="Unassembled WGS sequence"/>
</dbReference>
<keyword evidence="7" id="KW-1133">Transmembrane helix</keyword>
<keyword evidence="11" id="KW-1185">Reference proteome</keyword>
<evidence type="ECO:0000313" key="11">
    <source>
        <dbReference type="Proteomes" id="UP001162131"/>
    </source>
</evidence>
<accession>A0AAU9K4X9</accession>
<evidence type="ECO:0000256" key="4">
    <source>
        <dbReference type="ARBA" id="ARBA00022679"/>
    </source>
</evidence>
<keyword evidence="4" id="KW-0808">Transferase</keyword>
<feature type="domain" description="Histidine kinase" evidence="8">
    <location>
        <begin position="329"/>
        <end position="549"/>
    </location>
</feature>
<dbReference type="PROSITE" id="PS50110">
    <property type="entry name" value="RESPONSE_REGULATORY"/>
    <property type="match status" value="1"/>
</dbReference>
<evidence type="ECO:0000256" key="1">
    <source>
        <dbReference type="ARBA" id="ARBA00000085"/>
    </source>
</evidence>
<proteinExistence type="predicted"/>
<dbReference type="EMBL" id="CAJZBQ010000055">
    <property type="protein sequence ID" value="CAG9332758.1"/>
    <property type="molecule type" value="Genomic_DNA"/>
</dbReference>
<dbReference type="SUPFAM" id="SSF47384">
    <property type="entry name" value="Homodimeric domain of signal transducing histidine kinase"/>
    <property type="match status" value="1"/>
</dbReference>
<feature type="transmembrane region" description="Helical" evidence="7">
    <location>
        <begin position="49"/>
        <end position="67"/>
    </location>
</feature>
<protein>
    <recommendedName>
        <fullName evidence="2">histidine kinase</fullName>
        <ecNumber evidence="2">2.7.13.3</ecNumber>
    </recommendedName>
</protein>
<comment type="caution">
    <text evidence="10">The sequence shown here is derived from an EMBL/GenBank/DDBJ whole genome shotgun (WGS) entry which is preliminary data.</text>
</comment>
<dbReference type="PRINTS" id="PR00344">
    <property type="entry name" value="BCTRLSENSOR"/>
</dbReference>
<dbReference type="EC" id="2.7.13.3" evidence="2"/>
<dbReference type="InterPro" id="IPR011006">
    <property type="entry name" value="CheY-like_superfamily"/>
</dbReference>
<feature type="domain" description="Response regulatory" evidence="9">
    <location>
        <begin position="588"/>
        <end position="713"/>
    </location>
</feature>
<keyword evidence="7" id="KW-0472">Membrane</keyword>
<keyword evidence="7" id="KW-0812">Transmembrane</keyword>
<dbReference type="CDD" id="cd17546">
    <property type="entry name" value="REC_hyHK_CKI1_RcsC-like"/>
    <property type="match status" value="1"/>
</dbReference>
<dbReference type="PROSITE" id="PS50109">
    <property type="entry name" value="HIS_KIN"/>
    <property type="match status" value="1"/>
</dbReference>
<reference evidence="10" key="1">
    <citation type="submission" date="2021-09" db="EMBL/GenBank/DDBJ databases">
        <authorList>
            <consortium name="AG Swart"/>
            <person name="Singh M."/>
            <person name="Singh A."/>
            <person name="Seah K."/>
            <person name="Emmerich C."/>
        </authorList>
    </citation>
    <scope>NUCLEOTIDE SEQUENCE</scope>
    <source>
        <strain evidence="10">ATCC30299</strain>
    </source>
</reference>
<dbReference type="Pfam" id="PF00072">
    <property type="entry name" value="Response_reg"/>
    <property type="match status" value="1"/>
</dbReference>
<feature type="modified residue" description="4-aspartylphosphate" evidence="6">
    <location>
        <position position="642"/>
    </location>
</feature>
<dbReference type="Pfam" id="PF02518">
    <property type="entry name" value="HATPase_c"/>
    <property type="match status" value="1"/>
</dbReference>
<comment type="catalytic activity">
    <reaction evidence="1">
        <text>ATP + protein L-histidine = ADP + protein N-phospho-L-histidine.</text>
        <dbReference type="EC" id="2.7.13.3"/>
    </reaction>
</comment>
<feature type="transmembrane region" description="Helical" evidence="7">
    <location>
        <begin position="73"/>
        <end position="91"/>
    </location>
</feature>
<organism evidence="10 11">
    <name type="scientific">Blepharisma stoltei</name>
    <dbReference type="NCBI Taxonomy" id="1481888"/>
    <lineage>
        <taxon>Eukaryota</taxon>
        <taxon>Sar</taxon>
        <taxon>Alveolata</taxon>
        <taxon>Ciliophora</taxon>
        <taxon>Postciliodesmatophora</taxon>
        <taxon>Heterotrichea</taxon>
        <taxon>Heterotrichida</taxon>
        <taxon>Blepharismidae</taxon>
        <taxon>Blepharisma</taxon>
    </lineage>
</organism>
<dbReference type="Gene3D" id="1.10.287.130">
    <property type="match status" value="1"/>
</dbReference>
<feature type="transmembrane region" description="Helical" evidence="7">
    <location>
        <begin position="20"/>
        <end position="42"/>
    </location>
</feature>
<keyword evidence="5" id="KW-0418">Kinase</keyword>
<gene>
    <name evidence="10" type="ORF">BSTOLATCC_MIC57048</name>
</gene>
<dbReference type="Gene3D" id="3.40.50.2300">
    <property type="match status" value="1"/>
</dbReference>
<evidence type="ECO:0000256" key="6">
    <source>
        <dbReference type="PROSITE-ProRule" id="PRU00169"/>
    </source>
</evidence>
<dbReference type="PANTHER" id="PTHR43047">
    <property type="entry name" value="TWO-COMPONENT HISTIDINE PROTEIN KINASE"/>
    <property type="match status" value="1"/>
</dbReference>
<dbReference type="CDD" id="cd00082">
    <property type="entry name" value="HisKA"/>
    <property type="match status" value="1"/>
</dbReference>
<evidence type="ECO:0000256" key="7">
    <source>
        <dbReference type="SAM" id="Phobius"/>
    </source>
</evidence>
<name>A0AAU9K4X9_9CILI</name>
<dbReference type="InterPro" id="IPR003594">
    <property type="entry name" value="HATPase_dom"/>
</dbReference>
<dbReference type="SMART" id="SM00388">
    <property type="entry name" value="HisKA"/>
    <property type="match status" value="1"/>
</dbReference>
<evidence type="ECO:0000313" key="10">
    <source>
        <dbReference type="EMBL" id="CAG9332758.1"/>
    </source>
</evidence>
<evidence type="ECO:0000256" key="5">
    <source>
        <dbReference type="ARBA" id="ARBA00022777"/>
    </source>
</evidence>
<dbReference type="Gene3D" id="3.30.565.10">
    <property type="entry name" value="Histidine kinase-like ATPase, C-terminal domain"/>
    <property type="match status" value="1"/>
</dbReference>
<evidence type="ECO:0000256" key="2">
    <source>
        <dbReference type="ARBA" id="ARBA00012438"/>
    </source>
</evidence>
<dbReference type="SUPFAM" id="SSF55874">
    <property type="entry name" value="ATPase domain of HSP90 chaperone/DNA topoisomerase II/histidine kinase"/>
    <property type="match status" value="1"/>
</dbReference>